<sequence>MIIDQAIYRDGRRQVCGDLSDELASLRDEDDGFLWIGLKDPTDAEFALVNDELRLHPLAVEDAVRGNQRPKIEHYDGSLLVVLKTLRYIEETSDVETGEVMVFLGDRFVVTVRRGDGNPLADVRRRLEQESEHLQLGPAAVLHAVMDSVVDNYTHVDEEILVDLEEIERQVFGGARDVDATAIYRLKREVLEIKRATGPLASAMERLFFHPQKAIVENDDRETLKFFRDVQDHLLRTNDHVESYDRLLTDILNAYLAQISVQQNDDMRKISAWVAIAAVPTMVAGVYGMNFQYIPELEASVHVDGREFYYGYFVVLAVMVTVCVGLYRAFKRSHWL</sequence>
<feature type="transmembrane region" description="Helical" evidence="12">
    <location>
        <begin position="309"/>
        <end position="330"/>
    </location>
</feature>
<keyword evidence="8 12" id="KW-0406">Ion transport</keyword>
<gene>
    <name evidence="12" type="primary">corA</name>
    <name evidence="13" type="ORF">FB458_3401</name>
</gene>
<dbReference type="GO" id="GO:0015087">
    <property type="term" value="F:cobalt ion transmembrane transporter activity"/>
    <property type="evidence" value="ECO:0007669"/>
    <property type="project" value="UniProtKB-UniRule"/>
</dbReference>
<accession>A0A542E4M6</accession>
<evidence type="ECO:0000256" key="6">
    <source>
        <dbReference type="ARBA" id="ARBA00022842"/>
    </source>
</evidence>
<keyword evidence="6 12" id="KW-0460">Magnesium</keyword>
<keyword evidence="5 12" id="KW-0812">Transmembrane</keyword>
<evidence type="ECO:0000256" key="7">
    <source>
        <dbReference type="ARBA" id="ARBA00022989"/>
    </source>
</evidence>
<dbReference type="RefSeq" id="WP_141849527.1">
    <property type="nucleotide sequence ID" value="NZ_BAAAPR010000015.1"/>
</dbReference>
<evidence type="ECO:0000256" key="4">
    <source>
        <dbReference type="ARBA" id="ARBA00022475"/>
    </source>
</evidence>
<dbReference type="Proteomes" id="UP000317893">
    <property type="component" value="Unassembled WGS sequence"/>
</dbReference>
<dbReference type="GO" id="GO:0000287">
    <property type="term" value="F:magnesium ion binding"/>
    <property type="evidence" value="ECO:0007669"/>
    <property type="project" value="TreeGrafter"/>
</dbReference>
<dbReference type="GO" id="GO:0050897">
    <property type="term" value="F:cobalt ion binding"/>
    <property type="evidence" value="ECO:0007669"/>
    <property type="project" value="TreeGrafter"/>
</dbReference>
<dbReference type="NCBIfam" id="TIGR00383">
    <property type="entry name" value="corA"/>
    <property type="match status" value="1"/>
</dbReference>
<dbReference type="EMBL" id="VFMN01000001">
    <property type="protein sequence ID" value="TQJ10281.1"/>
    <property type="molecule type" value="Genomic_DNA"/>
</dbReference>
<keyword evidence="4 12" id="KW-1003">Cell membrane</keyword>
<dbReference type="InterPro" id="IPR045861">
    <property type="entry name" value="CorA_cytoplasmic_dom"/>
</dbReference>
<evidence type="ECO:0000256" key="2">
    <source>
        <dbReference type="ARBA" id="ARBA00009765"/>
    </source>
</evidence>
<dbReference type="PANTHER" id="PTHR46494:SF1">
    <property type="entry name" value="CORA FAMILY METAL ION TRANSPORTER (EUROFUNG)"/>
    <property type="match status" value="1"/>
</dbReference>
<evidence type="ECO:0000256" key="5">
    <source>
        <dbReference type="ARBA" id="ARBA00022692"/>
    </source>
</evidence>
<keyword evidence="9 12" id="KW-0472">Membrane</keyword>
<reference evidence="13 14" key="1">
    <citation type="submission" date="2019-06" db="EMBL/GenBank/DDBJ databases">
        <title>Sequencing the genomes of 1000 actinobacteria strains.</title>
        <authorList>
            <person name="Klenk H.-P."/>
        </authorList>
    </citation>
    <scope>NUCLEOTIDE SEQUENCE [LARGE SCALE GENOMIC DNA]</scope>
    <source>
        <strain evidence="13 14">DSM 18607</strain>
    </source>
</reference>
<comment type="subcellular location">
    <subcellularLocation>
        <location evidence="1">Cell membrane</location>
        <topology evidence="1">Multi-pass membrane protein</topology>
    </subcellularLocation>
    <subcellularLocation>
        <location evidence="12">Membrane</location>
        <topology evidence="12">Multi-pass membrane protein</topology>
    </subcellularLocation>
</comment>
<comment type="caution">
    <text evidence="13">The sequence shown here is derived from an EMBL/GenBank/DDBJ whole genome shotgun (WGS) entry which is preliminary data.</text>
</comment>
<proteinExistence type="inferred from homology"/>
<dbReference type="InterPro" id="IPR002523">
    <property type="entry name" value="MgTranspt_CorA/ZnTranspt_ZntB"/>
</dbReference>
<dbReference type="Pfam" id="PF01544">
    <property type="entry name" value="CorA"/>
    <property type="match status" value="1"/>
</dbReference>
<evidence type="ECO:0000313" key="14">
    <source>
        <dbReference type="Proteomes" id="UP000317893"/>
    </source>
</evidence>
<comment type="similarity">
    <text evidence="2 12">Belongs to the CorA metal ion transporter (MIT) (TC 1.A.35) family.</text>
</comment>
<dbReference type="InterPro" id="IPR004488">
    <property type="entry name" value="Mg/Co-transport_prot_CorA"/>
</dbReference>
<evidence type="ECO:0000256" key="3">
    <source>
        <dbReference type="ARBA" id="ARBA00022448"/>
    </source>
</evidence>
<dbReference type="OrthoDB" id="9803416at2"/>
<evidence type="ECO:0000256" key="12">
    <source>
        <dbReference type="RuleBase" id="RU362010"/>
    </source>
</evidence>
<evidence type="ECO:0000256" key="10">
    <source>
        <dbReference type="ARBA" id="ARBA00034269"/>
    </source>
</evidence>
<keyword evidence="3 12" id="KW-0813">Transport</keyword>
<organism evidence="13 14">
    <name type="scientific">Lapillicoccus jejuensis</name>
    <dbReference type="NCBI Taxonomy" id="402171"/>
    <lineage>
        <taxon>Bacteria</taxon>
        <taxon>Bacillati</taxon>
        <taxon>Actinomycetota</taxon>
        <taxon>Actinomycetes</taxon>
        <taxon>Micrococcales</taxon>
        <taxon>Intrasporangiaceae</taxon>
        <taxon>Lapillicoccus</taxon>
    </lineage>
</organism>
<dbReference type="SUPFAM" id="SSF144083">
    <property type="entry name" value="Magnesium transport protein CorA, transmembrane region"/>
    <property type="match status" value="1"/>
</dbReference>
<dbReference type="PANTHER" id="PTHR46494">
    <property type="entry name" value="CORA FAMILY METAL ION TRANSPORTER (EUROFUNG)"/>
    <property type="match status" value="1"/>
</dbReference>
<dbReference type="FunFam" id="1.20.58.340:FF:000004">
    <property type="entry name" value="Magnesium transport protein CorA"/>
    <property type="match status" value="1"/>
</dbReference>
<protein>
    <recommendedName>
        <fullName evidence="12">Magnesium transport protein CorA</fullName>
    </recommendedName>
</protein>
<evidence type="ECO:0000256" key="1">
    <source>
        <dbReference type="ARBA" id="ARBA00004651"/>
    </source>
</evidence>
<comment type="catalytic activity">
    <reaction evidence="10">
        <text>Mg(2+)(in) = Mg(2+)(out)</text>
        <dbReference type="Rhea" id="RHEA:29827"/>
        <dbReference type="ChEBI" id="CHEBI:18420"/>
    </reaction>
</comment>
<dbReference type="Gene3D" id="1.20.58.340">
    <property type="entry name" value="Magnesium transport protein CorA, transmembrane region"/>
    <property type="match status" value="2"/>
</dbReference>
<keyword evidence="14" id="KW-1185">Reference proteome</keyword>
<evidence type="ECO:0000256" key="11">
    <source>
        <dbReference type="ARBA" id="ARBA00045497"/>
    </source>
</evidence>
<dbReference type="AlphaFoldDB" id="A0A542E4M6"/>
<dbReference type="SUPFAM" id="SSF143865">
    <property type="entry name" value="CorA soluble domain-like"/>
    <property type="match status" value="1"/>
</dbReference>
<dbReference type="GO" id="GO:0005886">
    <property type="term" value="C:plasma membrane"/>
    <property type="evidence" value="ECO:0007669"/>
    <property type="project" value="UniProtKB-SubCell"/>
</dbReference>
<name>A0A542E4M6_9MICO</name>
<dbReference type="Gene3D" id="3.30.460.20">
    <property type="entry name" value="CorA soluble domain-like"/>
    <property type="match status" value="1"/>
</dbReference>
<dbReference type="GO" id="GO:0015095">
    <property type="term" value="F:magnesium ion transmembrane transporter activity"/>
    <property type="evidence" value="ECO:0007669"/>
    <property type="project" value="UniProtKB-UniRule"/>
</dbReference>
<comment type="function">
    <text evidence="11">Mediates influx of magnesium ions. Alternates between open and closed states. Activated by low cytoplasmic Mg(2+) levels. Inactive when cytoplasmic Mg(2+) levels are high.</text>
</comment>
<dbReference type="InterPro" id="IPR045863">
    <property type="entry name" value="CorA_TM1_TM2"/>
</dbReference>
<dbReference type="CDD" id="cd12830">
    <property type="entry name" value="MtCorA-like"/>
    <property type="match status" value="1"/>
</dbReference>
<keyword evidence="7 12" id="KW-1133">Transmembrane helix</keyword>
<evidence type="ECO:0000256" key="9">
    <source>
        <dbReference type="ARBA" id="ARBA00023136"/>
    </source>
</evidence>
<feature type="transmembrane region" description="Helical" evidence="12">
    <location>
        <begin position="270"/>
        <end position="289"/>
    </location>
</feature>
<evidence type="ECO:0000256" key="8">
    <source>
        <dbReference type="ARBA" id="ARBA00023065"/>
    </source>
</evidence>
<evidence type="ECO:0000313" key="13">
    <source>
        <dbReference type="EMBL" id="TQJ10281.1"/>
    </source>
</evidence>